<keyword evidence="4" id="KW-1185">Reference proteome</keyword>
<dbReference type="GO" id="GO:0004674">
    <property type="term" value="F:protein serine/threonine kinase activity"/>
    <property type="evidence" value="ECO:0007669"/>
    <property type="project" value="TreeGrafter"/>
</dbReference>
<dbReference type="InterPro" id="IPR001245">
    <property type="entry name" value="Ser-Thr/Tyr_kinase_cat_dom"/>
</dbReference>
<name>A0A9N9F842_9GLOM</name>
<gene>
    <name evidence="3" type="ORF">RFULGI_LOCUS3122</name>
</gene>
<dbReference type="InterPro" id="IPR051681">
    <property type="entry name" value="Ser/Thr_Kinases-Pseudokinases"/>
</dbReference>
<dbReference type="Pfam" id="PF07714">
    <property type="entry name" value="PK_Tyr_Ser-Thr"/>
    <property type="match status" value="1"/>
</dbReference>
<dbReference type="InterPro" id="IPR011009">
    <property type="entry name" value="Kinase-like_dom_sf"/>
</dbReference>
<reference evidence="3" key="1">
    <citation type="submission" date="2021-06" db="EMBL/GenBank/DDBJ databases">
        <authorList>
            <person name="Kallberg Y."/>
            <person name="Tangrot J."/>
            <person name="Rosling A."/>
        </authorList>
    </citation>
    <scope>NUCLEOTIDE SEQUENCE</scope>
    <source>
        <strain evidence="3">IN212</strain>
    </source>
</reference>
<evidence type="ECO:0000313" key="4">
    <source>
        <dbReference type="Proteomes" id="UP000789396"/>
    </source>
</evidence>
<dbReference type="PANTHER" id="PTHR44329">
    <property type="entry name" value="SERINE/THREONINE-PROTEIN KINASE TNNI3K-RELATED"/>
    <property type="match status" value="1"/>
</dbReference>
<dbReference type="SUPFAM" id="SSF56112">
    <property type="entry name" value="Protein kinase-like (PK-like)"/>
    <property type="match status" value="2"/>
</dbReference>
<feature type="region of interest" description="Disordered" evidence="1">
    <location>
        <begin position="255"/>
        <end position="283"/>
    </location>
</feature>
<dbReference type="GO" id="GO:0005524">
    <property type="term" value="F:ATP binding"/>
    <property type="evidence" value="ECO:0007669"/>
    <property type="project" value="InterPro"/>
</dbReference>
<dbReference type="Proteomes" id="UP000789396">
    <property type="component" value="Unassembled WGS sequence"/>
</dbReference>
<organism evidence="3 4">
    <name type="scientific">Racocetra fulgida</name>
    <dbReference type="NCBI Taxonomy" id="60492"/>
    <lineage>
        <taxon>Eukaryota</taxon>
        <taxon>Fungi</taxon>
        <taxon>Fungi incertae sedis</taxon>
        <taxon>Mucoromycota</taxon>
        <taxon>Glomeromycotina</taxon>
        <taxon>Glomeromycetes</taxon>
        <taxon>Diversisporales</taxon>
        <taxon>Gigasporaceae</taxon>
        <taxon>Racocetra</taxon>
    </lineage>
</organism>
<dbReference type="EMBL" id="CAJVPZ010002593">
    <property type="protein sequence ID" value="CAG8516012.1"/>
    <property type="molecule type" value="Genomic_DNA"/>
</dbReference>
<dbReference type="Pfam" id="PF00069">
    <property type="entry name" value="Pkinase"/>
    <property type="match status" value="1"/>
</dbReference>
<accession>A0A9N9F842</accession>
<dbReference type="AlphaFoldDB" id="A0A9N9F842"/>
<feature type="domain" description="Protein kinase" evidence="2">
    <location>
        <begin position="332"/>
        <end position="441"/>
    </location>
</feature>
<feature type="compositionally biased region" description="Polar residues" evidence="1">
    <location>
        <begin position="256"/>
        <end position="283"/>
    </location>
</feature>
<evidence type="ECO:0000313" key="3">
    <source>
        <dbReference type="EMBL" id="CAG8516012.1"/>
    </source>
</evidence>
<comment type="caution">
    <text evidence="3">The sequence shown here is derived from an EMBL/GenBank/DDBJ whole genome shotgun (WGS) entry which is preliminary data.</text>
</comment>
<evidence type="ECO:0000256" key="1">
    <source>
        <dbReference type="SAM" id="MobiDB-lite"/>
    </source>
</evidence>
<protein>
    <submittedName>
        <fullName evidence="3">4269_t:CDS:1</fullName>
    </submittedName>
</protein>
<evidence type="ECO:0000259" key="2">
    <source>
        <dbReference type="PROSITE" id="PS50011"/>
    </source>
</evidence>
<proteinExistence type="predicted"/>
<dbReference type="InterPro" id="IPR000719">
    <property type="entry name" value="Prot_kinase_dom"/>
</dbReference>
<dbReference type="PROSITE" id="PS50011">
    <property type="entry name" value="PROTEIN_KINASE_DOM"/>
    <property type="match status" value="2"/>
</dbReference>
<dbReference type="Gene3D" id="1.10.510.10">
    <property type="entry name" value="Transferase(Phosphotransferase) domain 1"/>
    <property type="match status" value="2"/>
</dbReference>
<feature type="domain" description="Protein kinase" evidence="2">
    <location>
        <begin position="1"/>
        <end position="205"/>
    </location>
</feature>
<dbReference type="OrthoDB" id="6718656at2759"/>
<sequence>MVSCEEFSNIIGCYGITKFPITENYIMIMDYKKDRSLRSYLYANVCFLRWSQKLNLLHNAIKGLSEIHKKKIMHNDFHSGNIIFFDDKSYIADFGLCNHVETDSIVFGGLPYIAPEVLCRESFNEAADIYSLGIVTNQVASGYPPYYDRNYDTGLVLQIVNEGLRPNINANVTSQVSKLIQRCWSQNPNDRPTAIELLDKLCSYRQKDNKLWKEIEQIENNINFNISLREASLKYETPKQVFYTSKHYYVPEIDNETSSSSRQNSIQNAKVDHNSSNSIPANNSESTEGLFFSELTIDPILSPAKISTDIDKNWYKTTVKDYKLKEMRFDKFGKIDQIGIDAYGVIYQTTYALTEEKVVVKELFITSDDHESIKIFINEDNETYYLVMEYAEGGTLQQFLRKRVFTYQERIQLALQIVEGMTYLHSINIIHQDLVSLLTDY</sequence>